<evidence type="ECO:0000313" key="2">
    <source>
        <dbReference type="EMBL" id="QCD79531.1"/>
    </source>
</evidence>
<keyword evidence="3" id="KW-1185">Reference proteome</keyword>
<organism evidence="2 3">
    <name type="scientific">Vigna unguiculata</name>
    <name type="common">Cowpea</name>
    <dbReference type="NCBI Taxonomy" id="3917"/>
    <lineage>
        <taxon>Eukaryota</taxon>
        <taxon>Viridiplantae</taxon>
        <taxon>Streptophyta</taxon>
        <taxon>Embryophyta</taxon>
        <taxon>Tracheophyta</taxon>
        <taxon>Spermatophyta</taxon>
        <taxon>Magnoliopsida</taxon>
        <taxon>eudicotyledons</taxon>
        <taxon>Gunneridae</taxon>
        <taxon>Pentapetalae</taxon>
        <taxon>rosids</taxon>
        <taxon>fabids</taxon>
        <taxon>Fabales</taxon>
        <taxon>Fabaceae</taxon>
        <taxon>Papilionoideae</taxon>
        <taxon>50 kb inversion clade</taxon>
        <taxon>NPAAA clade</taxon>
        <taxon>indigoferoid/millettioid clade</taxon>
        <taxon>Phaseoleae</taxon>
        <taxon>Vigna</taxon>
    </lineage>
</organism>
<dbReference type="Proteomes" id="UP000501690">
    <property type="component" value="Linkage Group LG1"/>
</dbReference>
<name>A0A4D6KY26_VIGUN</name>
<proteinExistence type="predicted"/>
<evidence type="ECO:0000256" key="1">
    <source>
        <dbReference type="SAM" id="MobiDB-lite"/>
    </source>
</evidence>
<evidence type="ECO:0000313" key="3">
    <source>
        <dbReference type="Proteomes" id="UP000501690"/>
    </source>
</evidence>
<dbReference type="AlphaFoldDB" id="A0A4D6KY26"/>
<protein>
    <submittedName>
        <fullName evidence="2">Uncharacterized protein</fullName>
    </submittedName>
</protein>
<sequence length="114" mass="12194">MPISNQPTNNSCFPFHTQHSKQATTSENQLELEHETCPSLTQARSPHSSERSSLAQASPSRLGESSNSGTVASAISCLGETSSPKRYCSSLKTKARRLSDNSSRKPGRASTSLA</sequence>
<feature type="compositionally biased region" description="Polar residues" evidence="1">
    <location>
        <begin position="20"/>
        <end position="29"/>
    </location>
</feature>
<gene>
    <name evidence="2" type="ORF">DEO72_LG1g3173</name>
</gene>
<feature type="region of interest" description="Disordered" evidence="1">
    <location>
        <begin position="1"/>
        <end position="114"/>
    </location>
</feature>
<reference evidence="2 3" key="1">
    <citation type="submission" date="2019-04" db="EMBL/GenBank/DDBJ databases">
        <title>An improved genome assembly and genetic linkage map for asparagus bean, Vigna unguiculata ssp. sesquipedialis.</title>
        <authorList>
            <person name="Xia Q."/>
            <person name="Zhang R."/>
            <person name="Dong Y."/>
        </authorList>
    </citation>
    <scope>NUCLEOTIDE SEQUENCE [LARGE SCALE GENOMIC DNA]</scope>
    <source>
        <tissue evidence="2">Leaf</tissue>
    </source>
</reference>
<feature type="compositionally biased region" description="Polar residues" evidence="1">
    <location>
        <begin position="1"/>
        <end position="12"/>
    </location>
</feature>
<accession>A0A4D6KY26</accession>
<dbReference type="EMBL" id="CP039345">
    <property type="protein sequence ID" value="QCD79531.1"/>
    <property type="molecule type" value="Genomic_DNA"/>
</dbReference>
<feature type="compositionally biased region" description="Polar residues" evidence="1">
    <location>
        <begin position="38"/>
        <end position="84"/>
    </location>
</feature>